<dbReference type="EMBL" id="CM024810">
    <property type="protein sequence ID" value="KAG8005446.1"/>
    <property type="molecule type" value="Genomic_DNA"/>
</dbReference>
<evidence type="ECO:0000313" key="2">
    <source>
        <dbReference type="Proteomes" id="UP000805704"/>
    </source>
</evidence>
<sequence length="155" mass="17388">MSLKRQQHLPYEGRQRGPAVIRPALHLLNFSSEDVRAADQQVCDVLHTLTVNGCGMEIALVSFENGGAKGAVEEEEEATMPRRAAGTRWMCLSRASFKTGLGEDYGKELNTRGSPPPHHHHPPHQQHHHQAAELVENQRHEQHPSAAARTPWMRF</sequence>
<accession>A0ACB7EUB4</accession>
<evidence type="ECO:0000313" key="1">
    <source>
        <dbReference type="EMBL" id="KAG8005446.1"/>
    </source>
</evidence>
<gene>
    <name evidence="1" type="ORF">GBF38_001237</name>
</gene>
<protein>
    <submittedName>
        <fullName evidence="1">Uncharacterized protein</fullName>
    </submittedName>
</protein>
<keyword evidence="2" id="KW-1185">Reference proteome</keyword>
<organism evidence="1 2">
    <name type="scientific">Nibea albiflora</name>
    <name type="common">Yellow drum</name>
    <name type="synonym">Corvina albiflora</name>
    <dbReference type="NCBI Taxonomy" id="240163"/>
    <lineage>
        <taxon>Eukaryota</taxon>
        <taxon>Metazoa</taxon>
        <taxon>Chordata</taxon>
        <taxon>Craniata</taxon>
        <taxon>Vertebrata</taxon>
        <taxon>Euteleostomi</taxon>
        <taxon>Actinopterygii</taxon>
        <taxon>Neopterygii</taxon>
        <taxon>Teleostei</taxon>
        <taxon>Neoteleostei</taxon>
        <taxon>Acanthomorphata</taxon>
        <taxon>Eupercaria</taxon>
        <taxon>Sciaenidae</taxon>
        <taxon>Nibea</taxon>
    </lineage>
</organism>
<dbReference type="Proteomes" id="UP000805704">
    <property type="component" value="Chromosome 22"/>
</dbReference>
<comment type="caution">
    <text evidence="1">The sequence shown here is derived from an EMBL/GenBank/DDBJ whole genome shotgun (WGS) entry which is preliminary data.</text>
</comment>
<proteinExistence type="predicted"/>
<name>A0ACB7EUB4_NIBAL</name>
<reference evidence="1" key="1">
    <citation type="submission" date="2020-04" db="EMBL/GenBank/DDBJ databases">
        <title>A chromosome-scale assembly and high-density genetic map of the yellow drum (Nibea albiflora) genome.</title>
        <authorList>
            <person name="Xu D."/>
            <person name="Zhang W."/>
            <person name="Chen R."/>
            <person name="Tan P."/>
            <person name="Wang L."/>
            <person name="Song H."/>
            <person name="Tian L."/>
            <person name="Zhu Q."/>
            <person name="Wang B."/>
        </authorList>
    </citation>
    <scope>NUCLEOTIDE SEQUENCE</scope>
    <source>
        <strain evidence="1">ZJHYS-2018</strain>
    </source>
</reference>